<dbReference type="GO" id="GO:0005886">
    <property type="term" value="C:plasma membrane"/>
    <property type="evidence" value="ECO:0007669"/>
    <property type="project" value="TreeGrafter"/>
</dbReference>
<evidence type="ECO:0000256" key="11">
    <source>
        <dbReference type="SAM" id="Phobius"/>
    </source>
</evidence>
<evidence type="ECO:0000256" key="8">
    <source>
        <dbReference type="ARBA" id="ARBA00023180"/>
    </source>
</evidence>
<comment type="subcellular location">
    <subcellularLocation>
        <location evidence="1">Membrane</location>
        <topology evidence="1">Single-pass membrane protein</topology>
    </subcellularLocation>
</comment>
<keyword evidence="7" id="KW-0675">Receptor</keyword>
<protein>
    <submittedName>
        <fullName evidence="12">Uncharacterized protein</fullName>
    </submittedName>
</protein>
<evidence type="ECO:0000313" key="12">
    <source>
        <dbReference type="EMBL" id="TRY77987.1"/>
    </source>
</evidence>
<dbReference type="SUPFAM" id="SSF57424">
    <property type="entry name" value="LDL receptor-like module"/>
    <property type="match status" value="2"/>
</dbReference>
<evidence type="ECO:0000256" key="7">
    <source>
        <dbReference type="ARBA" id="ARBA00023170"/>
    </source>
</evidence>
<dbReference type="Pfam" id="PF00057">
    <property type="entry name" value="Ldl_recept_a"/>
    <property type="match status" value="2"/>
</dbReference>
<feature type="disulfide bond" evidence="9">
    <location>
        <begin position="561"/>
        <end position="576"/>
    </location>
</feature>
<feature type="compositionally biased region" description="Polar residues" evidence="10">
    <location>
        <begin position="68"/>
        <end position="97"/>
    </location>
</feature>
<dbReference type="AlphaFoldDB" id="A0A553PJY0"/>
<feature type="region of interest" description="Disordered" evidence="10">
    <location>
        <begin position="68"/>
        <end position="156"/>
    </location>
</feature>
<keyword evidence="13" id="KW-1185">Reference proteome</keyword>
<dbReference type="PROSITE" id="PS01209">
    <property type="entry name" value="LDLRA_1"/>
    <property type="match status" value="1"/>
</dbReference>
<comment type="caution">
    <text evidence="12">The sequence shown here is derived from an EMBL/GenBank/DDBJ whole genome shotgun (WGS) entry which is preliminary data.</text>
</comment>
<evidence type="ECO:0000256" key="4">
    <source>
        <dbReference type="ARBA" id="ARBA00022989"/>
    </source>
</evidence>
<accession>A0A553PJY0</accession>
<feature type="compositionally biased region" description="Low complexity" evidence="10">
    <location>
        <begin position="134"/>
        <end position="156"/>
    </location>
</feature>
<evidence type="ECO:0000256" key="3">
    <source>
        <dbReference type="ARBA" id="ARBA00022737"/>
    </source>
</evidence>
<dbReference type="SUPFAM" id="SSF63825">
    <property type="entry name" value="YWTD domain"/>
    <property type="match status" value="1"/>
</dbReference>
<dbReference type="PROSITE" id="PS50068">
    <property type="entry name" value="LDLRA_2"/>
    <property type="match status" value="2"/>
</dbReference>
<keyword evidence="2 11" id="KW-0812">Transmembrane</keyword>
<dbReference type="InterPro" id="IPR023415">
    <property type="entry name" value="LDLR_class-A_CS"/>
</dbReference>
<dbReference type="InterPro" id="IPR002172">
    <property type="entry name" value="LDrepeatLR_classA_rpt"/>
</dbReference>
<name>A0A553PJY0_TIGCA</name>
<dbReference type="PANTHER" id="PTHR22722">
    <property type="entry name" value="LOW-DENSITY LIPOPROTEIN RECEPTOR-RELATED PROTEIN 2-RELATED"/>
    <property type="match status" value="1"/>
</dbReference>
<dbReference type="InterPro" id="IPR036055">
    <property type="entry name" value="LDL_receptor-like_sf"/>
</dbReference>
<organism evidence="12 13">
    <name type="scientific">Tigriopus californicus</name>
    <name type="common">Marine copepod</name>
    <dbReference type="NCBI Taxonomy" id="6832"/>
    <lineage>
        <taxon>Eukaryota</taxon>
        <taxon>Metazoa</taxon>
        <taxon>Ecdysozoa</taxon>
        <taxon>Arthropoda</taxon>
        <taxon>Crustacea</taxon>
        <taxon>Multicrustacea</taxon>
        <taxon>Hexanauplia</taxon>
        <taxon>Copepoda</taxon>
        <taxon>Harpacticoida</taxon>
        <taxon>Harpacticidae</taxon>
        <taxon>Tigriopus</taxon>
    </lineage>
</organism>
<dbReference type="OrthoDB" id="6382164at2759"/>
<keyword evidence="3" id="KW-0677">Repeat</keyword>
<gene>
    <name evidence="12" type="ORF">TCAL_11895</name>
</gene>
<comment type="caution">
    <text evidence="9">Lacks conserved residue(s) required for the propagation of feature annotation.</text>
</comment>
<dbReference type="PRINTS" id="PR00261">
    <property type="entry name" value="LDLRECEPTOR"/>
</dbReference>
<evidence type="ECO:0000313" key="13">
    <source>
        <dbReference type="Proteomes" id="UP000318571"/>
    </source>
</evidence>
<dbReference type="InterPro" id="IPR051221">
    <property type="entry name" value="LDLR-related"/>
</dbReference>
<keyword evidence="4 11" id="KW-1133">Transmembrane helix</keyword>
<evidence type="ECO:0000256" key="10">
    <source>
        <dbReference type="SAM" id="MobiDB-lite"/>
    </source>
</evidence>
<evidence type="ECO:0000256" key="6">
    <source>
        <dbReference type="ARBA" id="ARBA00023157"/>
    </source>
</evidence>
<keyword evidence="6 9" id="KW-1015">Disulfide bond</keyword>
<dbReference type="GO" id="GO:0043235">
    <property type="term" value="C:receptor complex"/>
    <property type="evidence" value="ECO:0007669"/>
    <property type="project" value="TreeGrafter"/>
</dbReference>
<keyword evidence="8" id="KW-0325">Glycoprotein</keyword>
<dbReference type="InterPro" id="IPR011042">
    <property type="entry name" value="6-blade_b-propeller_TolB-like"/>
</dbReference>
<dbReference type="EMBL" id="VCGU01000003">
    <property type="protein sequence ID" value="TRY77987.1"/>
    <property type="molecule type" value="Genomic_DNA"/>
</dbReference>
<dbReference type="Gene3D" id="2.120.10.30">
    <property type="entry name" value="TolB, C-terminal domain"/>
    <property type="match status" value="1"/>
</dbReference>
<evidence type="ECO:0000256" key="5">
    <source>
        <dbReference type="ARBA" id="ARBA00023136"/>
    </source>
</evidence>
<feature type="compositionally biased region" description="Low complexity" evidence="10">
    <location>
        <begin position="98"/>
        <end position="110"/>
    </location>
</feature>
<reference evidence="12 13" key="1">
    <citation type="journal article" date="2018" name="Nat. Ecol. Evol.">
        <title>Genomic signatures of mitonuclear coevolution across populations of Tigriopus californicus.</title>
        <authorList>
            <person name="Barreto F.S."/>
            <person name="Watson E.T."/>
            <person name="Lima T.G."/>
            <person name="Willett C.S."/>
            <person name="Edmands S."/>
            <person name="Li W."/>
            <person name="Burton R.S."/>
        </authorList>
    </citation>
    <scope>NUCLEOTIDE SEQUENCE [LARGE SCALE GENOMIC DNA]</scope>
    <source>
        <strain evidence="12 13">San Diego</strain>
    </source>
</reference>
<evidence type="ECO:0000256" key="1">
    <source>
        <dbReference type="ARBA" id="ARBA00004167"/>
    </source>
</evidence>
<dbReference type="SMART" id="SM00192">
    <property type="entry name" value="LDLa"/>
    <property type="match status" value="2"/>
</dbReference>
<dbReference type="PANTHER" id="PTHR22722:SF5">
    <property type="entry name" value="LOW-DENSITY LIPOPROTEIN RECEPTOR-RELATED PROTEIN 1B"/>
    <property type="match status" value="1"/>
</dbReference>
<dbReference type="Proteomes" id="UP000318571">
    <property type="component" value="Chromosome 11"/>
</dbReference>
<evidence type="ECO:0000256" key="2">
    <source>
        <dbReference type="ARBA" id="ARBA00022692"/>
    </source>
</evidence>
<dbReference type="GO" id="GO:0005041">
    <property type="term" value="F:low-density lipoprotein particle receptor activity"/>
    <property type="evidence" value="ECO:0007669"/>
    <property type="project" value="TreeGrafter"/>
</dbReference>
<evidence type="ECO:0000256" key="9">
    <source>
        <dbReference type="PROSITE-ProRule" id="PRU00124"/>
    </source>
</evidence>
<dbReference type="STRING" id="6832.A0A553PJY0"/>
<feature type="transmembrane region" description="Helical" evidence="11">
    <location>
        <begin position="41"/>
        <end position="61"/>
    </location>
</feature>
<proteinExistence type="predicted"/>
<dbReference type="CDD" id="cd00112">
    <property type="entry name" value="LDLa"/>
    <property type="match status" value="2"/>
</dbReference>
<dbReference type="Gene3D" id="4.10.400.10">
    <property type="entry name" value="Low-density Lipoprotein Receptor"/>
    <property type="match status" value="2"/>
</dbReference>
<keyword evidence="5 11" id="KW-0472">Membrane</keyword>
<sequence>MSTGFARLNEHMGSTDPIFSTPSSGGSFWQRLPAIHFSKKVIIVSLCLLVTLLILVIGISLTVSRSSSQRPGALVSNGTTSGTTSRPMVSSSTLAGPTSTSSITTSTGFSVNSTLSTTNEPPTTPMVPEEPRLNTTTNGTSSNTTSAISTSTSTVPPLTTAAPSVIHNHTSGFIAKVYVEQLSRNELYHVDLNGQNTESLGPIYDTIEDMVYHEADECIYMFKSFSKNGTTITRRCFEDDWSETLIFQDALSPSMAGCMALDWIGNNIFWTNFNAKTGGSDLEVLSLDGKSKAKLHLDQSPSYILFIALAPPEGLLFAYSYTGELTRMMMDGSKGLILTARNVFPNAVALDVKRHQVLSLEYKDEYLVASDYSGKTIRTVRVMGENSHEIELGDDRMYWLGDPTRRKIYSTRLNGTDDVDVFDIGQGLTILNFVPLTRHVQEPVPDHPCSVDATCGSDICVPMGKQLDSWSHTCLSNTKLVHEDPDERGDSKSCHPMEFLCNSTNSCILDNQVCDTNLDCPDRSDETQELCDSRKPFQECRDSQQFVCKTTNLCIPLPWVCDKYRDCLDGSDEDGCF</sequence>